<organism evidence="3">
    <name type="scientific">anaerobic digester metagenome</name>
    <dbReference type="NCBI Taxonomy" id="1263854"/>
    <lineage>
        <taxon>unclassified sequences</taxon>
        <taxon>metagenomes</taxon>
        <taxon>ecological metagenomes</taxon>
    </lineage>
</organism>
<name>A0A485M928_9ZZZZ</name>
<evidence type="ECO:0000259" key="2">
    <source>
        <dbReference type="Pfam" id="PF02470"/>
    </source>
</evidence>
<sequence>MSNEAKVGIFIVAIVAVFAALSFTIGELDLKRRGTYPVSMVFSTVEGLNKGSQLVLAGVQVGSVEDITLNADYSALVRTQVYEDVRIPIDSQASIATRGVLGDKIIVIQPGNSDNMIEPGGNLARTSVPPSLDDLLVQLGELAGNLTELSFSLNATLGDEETLWAILTNLRNLTEESSSLVAENREEISGIITGLRRITDILADASGSFTSATEEFGEIVSTINAGEGTIGRLVRDDALYVSLVGFLDSLQHITSGIDEESTISMLMNDPALYGNLLAISENIRIITDELAEGRGTLGMLLTDEELYANLQEAVRSANLAAQGIEEQMPVTVLGTILGLIW</sequence>
<dbReference type="EMBL" id="CAADRM010000158">
    <property type="protein sequence ID" value="VFU18783.1"/>
    <property type="molecule type" value="Genomic_DNA"/>
</dbReference>
<proteinExistence type="predicted"/>
<reference evidence="3" key="1">
    <citation type="submission" date="2019-03" db="EMBL/GenBank/DDBJ databases">
        <authorList>
            <person name="Hao L."/>
        </authorList>
    </citation>
    <scope>NUCLEOTIDE SEQUENCE</scope>
</reference>
<dbReference type="AlphaFoldDB" id="A0A485M928"/>
<gene>
    <name evidence="3" type="ORF">SCFA_90002</name>
</gene>
<dbReference type="PANTHER" id="PTHR33371">
    <property type="entry name" value="INTERMEMBRANE PHOSPHOLIPID TRANSPORT SYSTEM BINDING PROTEIN MLAD-RELATED"/>
    <property type="match status" value="1"/>
</dbReference>
<protein>
    <submittedName>
        <fullName evidence="3">Mce related protein</fullName>
    </submittedName>
</protein>
<keyword evidence="1" id="KW-0812">Transmembrane</keyword>
<dbReference type="InterPro" id="IPR052336">
    <property type="entry name" value="MlaD_Phospholipid_Transporter"/>
</dbReference>
<feature type="domain" description="Mce/MlaD" evidence="2">
    <location>
        <begin position="35"/>
        <end position="111"/>
    </location>
</feature>
<keyword evidence="1" id="KW-1133">Transmembrane helix</keyword>
<dbReference type="PANTHER" id="PTHR33371:SF4">
    <property type="entry name" value="INTERMEMBRANE PHOSPHOLIPID TRANSPORT SYSTEM BINDING PROTEIN MLAD"/>
    <property type="match status" value="1"/>
</dbReference>
<keyword evidence="1" id="KW-0472">Membrane</keyword>
<accession>A0A485M928</accession>
<evidence type="ECO:0000256" key="1">
    <source>
        <dbReference type="SAM" id="Phobius"/>
    </source>
</evidence>
<feature type="transmembrane region" description="Helical" evidence="1">
    <location>
        <begin position="7"/>
        <end position="26"/>
    </location>
</feature>
<evidence type="ECO:0000313" key="3">
    <source>
        <dbReference type="EMBL" id="VFU18783.1"/>
    </source>
</evidence>
<dbReference type="Pfam" id="PF02470">
    <property type="entry name" value="MlaD"/>
    <property type="match status" value="1"/>
</dbReference>
<dbReference type="InterPro" id="IPR003399">
    <property type="entry name" value="Mce/MlaD"/>
</dbReference>